<organism evidence="1 2">
    <name type="scientific">Pseudaestuariivita atlantica</name>
    <dbReference type="NCBI Taxonomy" id="1317121"/>
    <lineage>
        <taxon>Bacteria</taxon>
        <taxon>Pseudomonadati</taxon>
        <taxon>Pseudomonadota</taxon>
        <taxon>Alphaproteobacteria</taxon>
        <taxon>Rhodobacterales</taxon>
        <taxon>Paracoccaceae</taxon>
        <taxon>Pseudaestuariivita</taxon>
    </lineage>
</organism>
<dbReference type="PIRSF" id="PIRSF032064">
    <property type="entry name" value="UCP032064"/>
    <property type="match status" value="1"/>
</dbReference>
<reference evidence="1 2" key="1">
    <citation type="journal article" date="2015" name="Int. J. Syst. Evol. Microbiol.">
        <title>Aestuariivita atlantica sp. nov., isolated from deep sea sediment of the Atlantic Ocean.</title>
        <authorList>
            <person name="Li G."/>
            <person name="Lai Q."/>
            <person name="Du Y."/>
            <person name="Liu X."/>
            <person name="Sun F."/>
            <person name="Shao Z."/>
        </authorList>
    </citation>
    <scope>NUCLEOTIDE SEQUENCE [LARGE SCALE GENOMIC DNA]</scope>
    <source>
        <strain evidence="1 2">22II-S11-z3</strain>
    </source>
</reference>
<dbReference type="InterPro" id="IPR007922">
    <property type="entry name" value="DciA-like"/>
</dbReference>
<comment type="caution">
    <text evidence="1">The sequence shown here is derived from an EMBL/GenBank/DDBJ whole genome shotgun (WGS) entry which is preliminary data.</text>
</comment>
<dbReference type="EMBL" id="AQQZ01000004">
    <property type="protein sequence ID" value="KNG93586.1"/>
    <property type="molecule type" value="Genomic_DNA"/>
</dbReference>
<dbReference type="PATRIC" id="fig|1317121.7.peg.2726"/>
<evidence type="ECO:0000313" key="2">
    <source>
        <dbReference type="Proteomes" id="UP000036938"/>
    </source>
</evidence>
<dbReference type="STRING" id="1317121.ATO11_10245"/>
<sequence length="171" mass="18478">MSRHTGTTRGFKRTATLLEKRVRAASSTRGFSESRVLTHWHDIVGEQIAAIARPVEVSYSRGGMGATLTVLTTGAQAPMLEMQKEDLRARVNATYGYNAIARIRITQTAPTGFADGKVQFNRSRAPETPAAPAPETRARAAAARADVADTDLAEALERLALNVYSKPNPRG</sequence>
<dbReference type="Pfam" id="PF05258">
    <property type="entry name" value="DciA"/>
    <property type="match status" value="1"/>
</dbReference>
<protein>
    <submittedName>
        <fullName evidence="1">Zn-ribbon-containing protein</fullName>
    </submittedName>
</protein>
<dbReference type="AlphaFoldDB" id="A0A0L1JPD4"/>
<keyword evidence="2" id="KW-1185">Reference proteome</keyword>
<accession>A0A0L1JPD4</accession>
<dbReference type="Proteomes" id="UP000036938">
    <property type="component" value="Unassembled WGS sequence"/>
</dbReference>
<evidence type="ECO:0000313" key="1">
    <source>
        <dbReference type="EMBL" id="KNG93586.1"/>
    </source>
</evidence>
<dbReference type="OrthoDB" id="7160947at2"/>
<dbReference type="RefSeq" id="WP_050530774.1">
    <property type="nucleotide sequence ID" value="NZ_AQQZ01000004.1"/>
</dbReference>
<gene>
    <name evidence="1" type="ORF">ATO11_10245</name>
</gene>
<name>A0A0L1JPD4_9RHOB</name>
<proteinExistence type="predicted"/>
<dbReference type="InterPro" id="IPR010593">
    <property type="entry name" value="DUF1159"/>
</dbReference>